<accession>A0AAV4HXN6</accession>
<reference evidence="1 2" key="1">
    <citation type="journal article" date="2021" name="Elife">
        <title>Chloroplast acquisition without the gene transfer in kleptoplastic sea slugs, Plakobranchus ocellatus.</title>
        <authorList>
            <person name="Maeda T."/>
            <person name="Takahashi S."/>
            <person name="Yoshida T."/>
            <person name="Shimamura S."/>
            <person name="Takaki Y."/>
            <person name="Nagai Y."/>
            <person name="Toyoda A."/>
            <person name="Suzuki Y."/>
            <person name="Arimoto A."/>
            <person name="Ishii H."/>
            <person name="Satoh N."/>
            <person name="Nishiyama T."/>
            <person name="Hasebe M."/>
            <person name="Maruyama T."/>
            <person name="Minagawa J."/>
            <person name="Obokata J."/>
            <person name="Shigenobu S."/>
        </authorList>
    </citation>
    <scope>NUCLEOTIDE SEQUENCE [LARGE SCALE GENOMIC DNA]</scope>
</reference>
<keyword evidence="2" id="KW-1185">Reference proteome</keyword>
<dbReference type="EMBL" id="BMAT01012893">
    <property type="protein sequence ID" value="GFS01497.1"/>
    <property type="molecule type" value="Genomic_DNA"/>
</dbReference>
<proteinExistence type="predicted"/>
<sequence length="111" mass="12652">MLVMMMMMMMVVLVMMMMVLMIMMMVLVMMCSLNCSASRSQPPFLPRCSRYPFSLRPSLPAFPLSKQLTPPIHPNRTVYRARTSHLSLPRSQSIGYQTLTAAQAVFTSITR</sequence>
<evidence type="ECO:0000313" key="1">
    <source>
        <dbReference type="EMBL" id="GFS01497.1"/>
    </source>
</evidence>
<evidence type="ECO:0000313" key="2">
    <source>
        <dbReference type="Proteomes" id="UP000762676"/>
    </source>
</evidence>
<protein>
    <recommendedName>
        <fullName evidence="3">Secreted protein</fullName>
    </recommendedName>
</protein>
<dbReference type="AlphaFoldDB" id="A0AAV4HXN6"/>
<organism evidence="1 2">
    <name type="scientific">Elysia marginata</name>
    <dbReference type="NCBI Taxonomy" id="1093978"/>
    <lineage>
        <taxon>Eukaryota</taxon>
        <taxon>Metazoa</taxon>
        <taxon>Spiralia</taxon>
        <taxon>Lophotrochozoa</taxon>
        <taxon>Mollusca</taxon>
        <taxon>Gastropoda</taxon>
        <taxon>Heterobranchia</taxon>
        <taxon>Euthyneura</taxon>
        <taxon>Panpulmonata</taxon>
        <taxon>Sacoglossa</taxon>
        <taxon>Placobranchoidea</taxon>
        <taxon>Plakobranchidae</taxon>
        <taxon>Elysia</taxon>
    </lineage>
</organism>
<gene>
    <name evidence="1" type="ORF">ElyMa_006424200</name>
</gene>
<dbReference type="Proteomes" id="UP000762676">
    <property type="component" value="Unassembled WGS sequence"/>
</dbReference>
<name>A0AAV4HXN6_9GAST</name>
<comment type="caution">
    <text evidence="1">The sequence shown here is derived from an EMBL/GenBank/DDBJ whole genome shotgun (WGS) entry which is preliminary data.</text>
</comment>
<evidence type="ECO:0008006" key="3">
    <source>
        <dbReference type="Google" id="ProtNLM"/>
    </source>
</evidence>